<dbReference type="Pfam" id="PF05106">
    <property type="entry name" value="Phage_holin_3_1"/>
    <property type="match status" value="1"/>
</dbReference>
<feature type="transmembrane region" description="Helical" evidence="1">
    <location>
        <begin position="84"/>
        <end position="101"/>
    </location>
</feature>
<dbReference type="AlphaFoldDB" id="A0AAN1NQL7"/>
<dbReference type="EMBL" id="CP028349">
    <property type="protein sequence ID" value="AVV37336.1"/>
    <property type="molecule type" value="Genomic_DNA"/>
</dbReference>
<evidence type="ECO:0000256" key="1">
    <source>
        <dbReference type="SAM" id="Phobius"/>
    </source>
</evidence>
<keyword evidence="1" id="KW-0812">Transmembrane</keyword>
<dbReference type="RefSeq" id="WP_082668175.1">
    <property type="nucleotide sequence ID" value="NZ_CP028349.1"/>
</dbReference>
<dbReference type="Proteomes" id="UP000241538">
    <property type="component" value="Chromosome"/>
</dbReference>
<evidence type="ECO:0000313" key="3">
    <source>
        <dbReference type="Proteomes" id="UP000241538"/>
    </source>
</evidence>
<dbReference type="InterPro" id="IPR006481">
    <property type="entry name" value="Phage_lambda_GpS_holin"/>
</dbReference>
<gene>
    <name evidence="2" type="ORF">C9381_09125</name>
</gene>
<accession>A0AAN1NQL7</accession>
<keyword evidence="1" id="KW-1133">Transmembrane helix</keyword>
<keyword evidence="1" id="KW-0472">Membrane</keyword>
<proteinExistence type="predicted"/>
<reference evidence="2 3" key="1">
    <citation type="journal article" date="2018" name="Int J Genomics">
        <title>Comparative Genomics Analysis of Plasmid pPV989-94 from a Clinical Isolate of Pantoea vagans PV989.</title>
        <authorList>
            <person name="Xu L."/>
            <person name="Yin M."/>
            <person name="Zhu T."/>
            <person name="Lu J."/>
            <person name="Bao Q."/>
        </authorList>
    </citation>
    <scope>NUCLEOTIDE SEQUENCE [LARGE SCALE GENOMIC DNA]</scope>
    <source>
        <strain evidence="2 3">PV989</strain>
    </source>
</reference>
<name>A0AAN1NQL7_9GAMM</name>
<dbReference type="NCBIfam" id="TIGR01594">
    <property type="entry name" value="holin_lambda"/>
    <property type="match status" value="1"/>
</dbReference>
<sequence length="120" mass="13469">MKRMPDKDVGFWASLIAWLYAHKNETGYAGLAGVMAILRATYVGKDAWSRRLLDAAMCSVFAFFLQPSLQVIGSVFNWHFSEDITRVAAVFLGFLGVDYVSTKIRRQIDKRLGDSNADSQ</sequence>
<protein>
    <submittedName>
        <fullName evidence="2">Phage holin, lambda family</fullName>
    </submittedName>
</protein>
<organism evidence="2 3">
    <name type="scientific">Pantoea vagans</name>
    <dbReference type="NCBI Taxonomy" id="470934"/>
    <lineage>
        <taxon>Bacteria</taxon>
        <taxon>Pseudomonadati</taxon>
        <taxon>Pseudomonadota</taxon>
        <taxon>Gammaproteobacteria</taxon>
        <taxon>Enterobacterales</taxon>
        <taxon>Erwiniaceae</taxon>
        <taxon>Pantoea</taxon>
    </lineage>
</organism>
<feature type="transmembrane region" description="Helical" evidence="1">
    <location>
        <begin position="56"/>
        <end position="78"/>
    </location>
</feature>
<evidence type="ECO:0000313" key="2">
    <source>
        <dbReference type="EMBL" id="AVV37336.1"/>
    </source>
</evidence>